<reference evidence="2" key="1">
    <citation type="submission" date="2016-10" db="EMBL/GenBank/DDBJ databases">
        <authorList>
            <person name="Varghese N."/>
            <person name="Submissions S."/>
        </authorList>
    </citation>
    <scope>NUCLEOTIDE SEQUENCE [LARGE SCALE GENOMIC DNA]</scope>
    <source>
        <strain evidence="2">CGMCC 1.8711</strain>
    </source>
</reference>
<name>A0A1I6IJ66_9EURY</name>
<sequence>MTDWFEALGLESEESDLADVYAALGDDTLRCAATSEQTLPSWVDADPFCGRLNLPLDSWRAESALRRAIPALVAVEAELTADERSTVARVLVGLDVLMTMFDAFIDTRDAERDYRLALAVNVAYASQFAFLSVPDVDRETVRTAVADYFLTSARIPLVERYARPSLRAVGTEREAMDVLGTVYDYRAADIDVFAAIPALLGGLDDETAARIRADLRTHRAHYLVYDDVRDVEQDRRDGIETPIRWLLRTYPDTADVVELVDELLARYEYSGAGYCAELETLERRPADLPAALTESSESVGRR</sequence>
<dbReference type="RefSeq" id="WP_089882919.1">
    <property type="nucleotide sequence ID" value="NZ_FOYS01000006.1"/>
</dbReference>
<proteinExistence type="predicted"/>
<dbReference type="OrthoDB" id="350671at2157"/>
<dbReference type="Proteomes" id="UP000243250">
    <property type="component" value="Unassembled WGS sequence"/>
</dbReference>
<organism evidence="1 2">
    <name type="scientific">Halogeometricum limi</name>
    <dbReference type="NCBI Taxonomy" id="555875"/>
    <lineage>
        <taxon>Archaea</taxon>
        <taxon>Methanobacteriati</taxon>
        <taxon>Methanobacteriota</taxon>
        <taxon>Stenosarchaea group</taxon>
        <taxon>Halobacteria</taxon>
        <taxon>Halobacteriales</taxon>
        <taxon>Haloferacaceae</taxon>
        <taxon>Halogeometricum</taxon>
    </lineage>
</organism>
<dbReference type="EMBL" id="FOYS01000006">
    <property type="protein sequence ID" value="SFR66714.1"/>
    <property type="molecule type" value="Genomic_DNA"/>
</dbReference>
<evidence type="ECO:0000313" key="1">
    <source>
        <dbReference type="EMBL" id="SFR66714.1"/>
    </source>
</evidence>
<dbReference type="AlphaFoldDB" id="A0A1I6IJ66"/>
<keyword evidence="2" id="KW-1185">Reference proteome</keyword>
<evidence type="ECO:0000313" key="2">
    <source>
        <dbReference type="Proteomes" id="UP000243250"/>
    </source>
</evidence>
<protein>
    <submittedName>
        <fullName evidence="1">Uncharacterized protein</fullName>
    </submittedName>
</protein>
<accession>A0A1I6IJ66</accession>
<gene>
    <name evidence="1" type="ORF">SAMN04488124_3276</name>
</gene>